<keyword evidence="5 9" id="KW-0592">Phosphate transport</keyword>
<comment type="subcellular location">
    <subcellularLocation>
        <location evidence="2 9">Membrane</location>
        <topology evidence="2 9">Multi-pass membrane protein</topology>
    </subcellularLocation>
</comment>
<dbReference type="GO" id="GO:0016020">
    <property type="term" value="C:membrane"/>
    <property type="evidence" value="ECO:0007669"/>
    <property type="project" value="UniProtKB-SubCell"/>
</dbReference>
<evidence type="ECO:0000256" key="5">
    <source>
        <dbReference type="ARBA" id="ARBA00022592"/>
    </source>
</evidence>
<evidence type="ECO:0000256" key="1">
    <source>
        <dbReference type="ARBA" id="ARBA00001981"/>
    </source>
</evidence>
<evidence type="ECO:0000313" key="12">
    <source>
        <dbReference type="Proteomes" id="UP001595925"/>
    </source>
</evidence>
<feature type="region of interest" description="Disordered" evidence="10">
    <location>
        <begin position="319"/>
        <end position="339"/>
    </location>
</feature>
<comment type="similarity">
    <text evidence="3 9">Belongs to the inorganic phosphate transporter (PiT) (TC 2.A.20) family.</text>
</comment>
<comment type="caution">
    <text evidence="11">The sequence shown here is derived from an EMBL/GenBank/DDBJ whole genome shotgun (WGS) entry which is preliminary data.</text>
</comment>
<evidence type="ECO:0000256" key="7">
    <source>
        <dbReference type="ARBA" id="ARBA00022989"/>
    </source>
</evidence>
<feature type="transmembrane region" description="Helical" evidence="9">
    <location>
        <begin position="71"/>
        <end position="96"/>
    </location>
</feature>
<gene>
    <name evidence="11" type="ORF">ACFPFO_11300</name>
</gene>
<proteinExistence type="inferred from homology"/>
<evidence type="ECO:0000313" key="11">
    <source>
        <dbReference type="EMBL" id="MFC4988331.1"/>
    </source>
</evidence>
<accession>A0ABD5QF03</accession>
<comment type="function">
    <text evidence="1">Potential transporter for phosphate.</text>
</comment>
<dbReference type="PANTHER" id="PTHR11101:SF80">
    <property type="entry name" value="PHOSPHATE TRANSPORTER"/>
    <property type="match status" value="1"/>
</dbReference>
<dbReference type="InterPro" id="IPR001204">
    <property type="entry name" value="Phos_transporter"/>
</dbReference>
<sequence length="372" mass="37497">MSELLLLAIALLAAAFVGFNIGGATTAPAFGPAVGASLVSKGLAGGLMAAFFGVGAWTIGRRVVDTLGNSLVGGADVFTVRASVVVLGFIGLALFVGNRFEVPASTSMTTVGAIAGLGMASGDLDWTVLGEIVVWWVVAPLVGFGVAVAIGRYYYPRVEEWMDVHEADGHLLTVDRSGTVPSIRLSASHSDELVGGGIVLGVGCLMAFSSGSSNIANVIAPLVGSGSVEINPGIVLGSIAVAAGALTIARRTLETLGNEITELPLPAAVVVAPVSALLVVILSMLGIPASFVIIATLSIAGIGFGRSLRNGSDVASMIGGGHRTDGSGPNPGEDDAEIDFDPGTTARVVALQHTIPAFATFGAYVTSVIFLV</sequence>
<organism evidence="11 12">
    <name type="scientific">Saliphagus infecundisoli</name>
    <dbReference type="NCBI Taxonomy" id="1849069"/>
    <lineage>
        <taxon>Archaea</taxon>
        <taxon>Methanobacteriati</taxon>
        <taxon>Methanobacteriota</taxon>
        <taxon>Stenosarchaea group</taxon>
        <taxon>Halobacteria</taxon>
        <taxon>Halobacteriales</taxon>
        <taxon>Natrialbaceae</taxon>
        <taxon>Saliphagus</taxon>
    </lineage>
</organism>
<evidence type="ECO:0000256" key="9">
    <source>
        <dbReference type="RuleBase" id="RU363058"/>
    </source>
</evidence>
<dbReference type="PANTHER" id="PTHR11101">
    <property type="entry name" value="PHOSPHATE TRANSPORTER"/>
    <property type="match status" value="1"/>
</dbReference>
<feature type="transmembrane region" description="Helical" evidence="9">
    <location>
        <begin position="193"/>
        <end position="213"/>
    </location>
</feature>
<dbReference type="GO" id="GO:0006817">
    <property type="term" value="P:phosphate ion transport"/>
    <property type="evidence" value="ECO:0007669"/>
    <property type="project" value="UniProtKB-KW"/>
</dbReference>
<evidence type="ECO:0000256" key="6">
    <source>
        <dbReference type="ARBA" id="ARBA00022692"/>
    </source>
</evidence>
<feature type="transmembrane region" description="Helical" evidence="9">
    <location>
        <begin position="42"/>
        <end position="59"/>
    </location>
</feature>
<keyword evidence="7 9" id="KW-1133">Transmembrane helix</keyword>
<feature type="transmembrane region" description="Helical" evidence="9">
    <location>
        <begin position="133"/>
        <end position="155"/>
    </location>
</feature>
<feature type="transmembrane region" description="Helical" evidence="9">
    <location>
        <begin position="233"/>
        <end position="253"/>
    </location>
</feature>
<dbReference type="Pfam" id="PF01384">
    <property type="entry name" value="PHO4"/>
    <property type="match status" value="1"/>
</dbReference>
<dbReference type="RefSeq" id="WP_114577341.1">
    <property type="nucleotide sequence ID" value="NZ_JAIVEF010000001.1"/>
</dbReference>
<evidence type="ECO:0000256" key="10">
    <source>
        <dbReference type="SAM" id="MobiDB-lite"/>
    </source>
</evidence>
<keyword evidence="12" id="KW-1185">Reference proteome</keyword>
<evidence type="ECO:0000256" key="4">
    <source>
        <dbReference type="ARBA" id="ARBA00022448"/>
    </source>
</evidence>
<evidence type="ECO:0000256" key="3">
    <source>
        <dbReference type="ARBA" id="ARBA00009916"/>
    </source>
</evidence>
<keyword evidence="8 9" id="KW-0472">Membrane</keyword>
<name>A0ABD5QF03_9EURY</name>
<evidence type="ECO:0000256" key="2">
    <source>
        <dbReference type="ARBA" id="ARBA00004141"/>
    </source>
</evidence>
<keyword evidence="6 9" id="KW-0812">Transmembrane</keyword>
<dbReference type="AlphaFoldDB" id="A0ABD5QF03"/>
<dbReference type="Proteomes" id="UP001595925">
    <property type="component" value="Unassembled WGS sequence"/>
</dbReference>
<reference evidence="11 12" key="1">
    <citation type="journal article" date="2019" name="Int. J. Syst. Evol. Microbiol.">
        <title>The Global Catalogue of Microorganisms (GCM) 10K type strain sequencing project: providing services to taxonomists for standard genome sequencing and annotation.</title>
        <authorList>
            <consortium name="The Broad Institute Genomics Platform"/>
            <consortium name="The Broad Institute Genome Sequencing Center for Infectious Disease"/>
            <person name="Wu L."/>
            <person name="Ma J."/>
        </authorList>
    </citation>
    <scope>NUCLEOTIDE SEQUENCE [LARGE SCALE GENOMIC DNA]</scope>
    <source>
        <strain evidence="11 12">CGMCC 1.15824</strain>
    </source>
</reference>
<protein>
    <recommendedName>
        <fullName evidence="9">Phosphate transporter</fullName>
    </recommendedName>
</protein>
<evidence type="ECO:0000256" key="8">
    <source>
        <dbReference type="ARBA" id="ARBA00023136"/>
    </source>
</evidence>
<dbReference type="EMBL" id="JBHSJG010000036">
    <property type="protein sequence ID" value="MFC4988331.1"/>
    <property type="molecule type" value="Genomic_DNA"/>
</dbReference>
<keyword evidence="4 9" id="KW-0813">Transport</keyword>